<dbReference type="CDD" id="cd04301">
    <property type="entry name" value="NAT_SF"/>
    <property type="match status" value="1"/>
</dbReference>
<reference evidence="4" key="1">
    <citation type="journal article" date="2014" name="Int. J. Syst. Evol. Microbiol.">
        <title>Complete genome sequence of Corynebacterium casei LMG S-19264T (=DSM 44701T), isolated from a smear-ripened cheese.</title>
        <authorList>
            <consortium name="US DOE Joint Genome Institute (JGI-PGF)"/>
            <person name="Walter F."/>
            <person name="Albersmeier A."/>
            <person name="Kalinowski J."/>
            <person name="Ruckert C."/>
        </authorList>
    </citation>
    <scope>NUCLEOTIDE SEQUENCE</scope>
    <source>
        <strain evidence="4">CGMCC 4.7201</strain>
    </source>
</reference>
<keyword evidence="1" id="KW-0808">Transferase</keyword>
<dbReference type="InterPro" id="IPR016181">
    <property type="entry name" value="Acyl_CoA_acyltransferase"/>
</dbReference>
<reference evidence="4" key="2">
    <citation type="submission" date="2020-09" db="EMBL/GenBank/DDBJ databases">
        <authorList>
            <person name="Sun Q."/>
            <person name="Zhou Y."/>
        </authorList>
    </citation>
    <scope>NUCLEOTIDE SEQUENCE</scope>
    <source>
        <strain evidence="4">CGMCC 4.7201</strain>
    </source>
</reference>
<dbReference type="PROSITE" id="PS51186">
    <property type="entry name" value="GNAT"/>
    <property type="match status" value="1"/>
</dbReference>
<proteinExistence type="predicted"/>
<dbReference type="RefSeq" id="WP_229698601.1">
    <property type="nucleotide sequence ID" value="NZ_BMMS01000017.1"/>
</dbReference>
<evidence type="ECO:0000313" key="5">
    <source>
        <dbReference type="Proteomes" id="UP000641932"/>
    </source>
</evidence>
<evidence type="ECO:0000256" key="2">
    <source>
        <dbReference type="ARBA" id="ARBA00023315"/>
    </source>
</evidence>
<dbReference type="GO" id="GO:0016747">
    <property type="term" value="F:acyltransferase activity, transferring groups other than amino-acyl groups"/>
    <property type="evidence" value="ECO:0007669"/>
    <property type="project" value="InterPro"/>
</dbReference>
<keyword evidence="5" id="KW-1185">Reference proteome</keyword>
<protein>
    <submittedName>
        <fullName evidence="4">GCN5 family N-acetyltransferase</fullName>
    </submittedName>
</protein>
<gene>
    <name evidence="4" type="ORF">GCM10012280_40340</name>
</gene>
<feature type="domain" description="N-acetyltransferase" evidence="3">
    <location>
        <begin position="4"/>
        <end position="170"/>
    </location>
</feature>
<dbReference type="SUPFAM" id="SSF55729">
    <property type="entry name" value="Acyl-CoA N-acyltransferases (Nat)"/>
    <property type="match status" value="1"/>
</dbReference>
<accession>A0A918DYT7</accession>
<keyword evidence="2" id="KW-0012">Acyltransferase</keyword>
<dbReference type="InterPro" id="IPR000182">
    <property type="entry name" value="GNAT_dom"/>
</dbReference>
<dbReference type="Gene3D" id="3.40.630.30">
    <property type="match status" value="1"/>
</dbReference>
<dbReference type="Pfam" id="PF00583">
    <property type="entry name" value="Acetyltransf_1"/>
    <property type="match status" value="1"/>
</dbReference>
<dbReference type="EMBL" id="BMMS01000017">
    <property type="protein sequence ID" value="GGO91747.1"/>
    <property type="molecule type" value="Genomic_DNA"/>
</dbReference>
<dbReference type="AlphaFoldDB" id="A0A918DYT7"/>
<dbReference type="InterPro" id="IPR050832">
    <property type="entry name" value="Bact_Acetyltransf"/>
</dbReference>
<name>A0A918DYT7_9ACTN</name>
<sequence length="174" mass="19004">MDSVRIRAGGPDDAAATTDLLDTAVAWLVDQGRTGQWGSAPWSSQPASVRRIRRYTTDLTVRVAELEGAVVGVCVLSETPQPYVTPADERELYIMLLVTARSSTGRGIGATLVDDARAEAVRRGISLLRTDCYDGDGALVEHYRKLGFRPVRSIDVHVPGRGEPWPCRVLETRV</sequence>
<evidence type="ECO:0000259" key="3">
    <source>
        <dbReference type="PROSITE" id="PS51186"/>
    </source>
</evidence>
<dbReference type="Proteomes" id="UP000641932">
    <property type="component" value="Unassembled WGS sequence"/>
</dbReference>
<organism evidence="4 5">
    <name type="scientific">Wenjunlia tyrosinilytica</name>
    <dbReference type="NCBI Taxonomy" id="1544741"/>
    <lineage>
        <taxon>Bacteria</taxon>
        <taxon>Bacillati</taxon>
        <taxon>Actinomycetota</taxon>
        <taxon>Actinomycetes</taxon>
        <taxon>Kitasatosporales</taxon>
        <taxon>Streptomycetaceae</taxon>
        <taxon>Wenjunlia</taxon>
    </lineage>
</organism>
<comment type="caution">
    <text evidence="4">The sequence shown here is derived from an EMBL/GenBank/DDBJ whole genome shotgun (WGS) entry which is preliminary data.</text>
</comment>
<evidence type="ECO:0000313" key="4">
    <source>
        <dbReference type="EMBL" id="GGO91747.1"/>
    </source>
</evidence>
<evidence type="ECO:0000256" key="1">
    <source>
        <dbReference type="ARBA" id="ARBA00022679"/>
    </source>
</evidence>
<dbReference type="PANTHER" id="PTHR43877">
    <property type="entry name" value="AMINOALKYLPHOSPHONATE N-ACETYLTRANSFERASE-RELATED-RELATED"/>
    <property type="match status" value="1"/>
</dbReference>
<dbReference type="PANTHER" id="PTHR43877:SF1">
    <property type="entry name" value="ACETYLTRANSFERASE"/>
    <property type="match status" value="1"/>
</dbReference>